<feature type="transmembrane region" description="Helical" evidence="10">
    <location>
        <begin position="6"/>
        <end position="29"/>
    </location>
</feature>
<evidence type="ECO:0000313" key="11">
    <source>
        <dbReference type="EMBL" id="JAG92547.1"/>
    </source>
</evidence>
<evidence type="ECO:0000256" key="7">
    <source>
        <dbReference type="ARBA" id="ARBA00022989"/>
    </source>
</evidence>
<evidence type="ECO:0000256" key="8">
    <source>
        <dbReference type="ARBA" id="ARBA00023034"/>
    </source>
</evidence>
<evidence type="ECO:0000256" key="3">
    <source>
        <dbReference type="ARBA" id="ARBA00022676"/>
    </source>
</evidence>
<keyword evidence="4 11" id="KW-0808">Transferase</keyword>
<evidence type="ECO:0000256" key="4">
    <source>
        <dbReference type="ARBA" id="ARBA00022679"/>
    </source>
</evidence>
<protein>
    <recommendedName>
        <fullName evidence="10">Hexosyltransferase</fullName>
        <ecNumber evidence="10">2.4.1.-</ecNumber>
    </recommendedName>
</protein>
<dbReference type="AlphaFoldDB" id="A0A0C9SEC2"/>
<keyword evidence="3 10" id="KW-0328">Glycosyltransferase</keyword>
<evidence type="ECO:0000256" key="6">
    <source>
        <dbReference type="ARBA" id="ARBA00022968"/>
    </source>
</evidence>
<reference evidence="11" key="1">
    <citation type="journal article" date="2015" name="PLoS ONE">
        <title>An Insight into the Sialome of the Lone Star Tick, Amblyomma americanum, with a Glimpse on Its Time Dependent Gene Expression.</title>
        <authorList>
            <person name="Karim S."/>
            <person name="Ribeiro J.M."/>
        </authorList>
    </citation>
    <scope>NUCLEOTIDE SEQUENCE</scope>
    <source>
        <tissue evidence="11">Salivary gland</tissue>
    </source>
</reference>
<evidence type="ECO:0000256" key="1">
    <source>
        <dbReference type="ARBA" id="ARBA00004323"/>
    </source>
</evidence>
<dbReference type="Gene3D" id="3.90.550.50">
    <property type="match status" value="1"/>
</dbReference>
<dbReference type="PANTHER" id="PTHR11214:SF334">
    <property type="entry name" value="HEXOSYLTRANSFERASE"/>
    <property type="match status" value="1"/>
</dbReference>
<keyword evidence="5 10" id="KW-0812">Transmembrane</keyword>
<dbReference type="EC" id="2.4.1.-" evidence="10"/>
<keyword evidence="6 10" id="KW-0735">Signal-anchor</keyword>
<evidence type="ECO:0000256" key="2">
    <source>
        <dbReference type="ARBA" id="ARBA00008661"/>
    </source>
</evidence>
<sequence length="218" mass="24993">MIIFRVLMKCLLILTLFAFIFTALYLLYYNANLGKELPRGTAAVSKKATPTIRYVIAPKHICSWTSNTTSLFVGVVTSAGHLDHRSAIRETWGAALRRMDFKLLFLLGESGDEVLQRRLLEEHKIHGDILQGQFADSYENLTYKTVMLVRWASTFCGEAEFVMKIDDDVLLSVWDLAIALKRLRGVNRTMWGRLYHGFKPIRERTSKCFLDLPNMQQA</sequence>
<dbReference type="Pfam" id="PF01762">
    <property type="entry name" value="Galactosyl_T"/>
    <property type="match status" value="1"/>
</dbReference>
<organism evidence="11">
    <name type="scientific">Amblyomma americanum</name>
    <name type="common">Lone star tick</name>
    <dbReference type="NCBI Taxonomy" id="6943"/>
    <lineage>
        <taxon>Eukaryota</taxon>
        <taxon>Metazoa</taxon>
        <taxon>Ecdysozoa</taxon>
        <taxon>Arthropoda</taxon>
        <taxon>Chelicerata</taxon>
        <taxon>Arachnida</taxon>
        <taxon>Acari</taxon>
        <taxon>Parasitiformes</taxon>
        <taxon>Ixodida</taxon>
        <taxon>Ixodoidea</taxon>
        <taxon>Ixodidae</taxon>
        <taxon>Amblyomminae</taxon>
        <taxon>Amblyomma</taxon>
    </lineage>
</organism>
<dbReference type="EMBL" id="GBZX01000193">
    <property type="protein sequence ID" value="JAG92547.1"/>
    <property type="molecule type" value="mRNA"/>
</dbReference>
<evidence type="ECO:0000256" key="9">
    <source>
        <dbReference type="ARBA" id="ARBA00023136"/>
    </source>
</evidence>
<evidence type="ECO:0000256" key="5">
    <source>
        <dbReference type="ARBA" id="ARBA00022692"/>
    </source>
</evidence>
<comment type="subcellular location">
    <subcellularLocation>
        <location evidence="1 10">Golgi apparatus membrane</location>
        <topology evidence="1 10">Single-pass type II membrane protein</topology>
    </subcellularLocation>
</comment>
<dbReference type="GO" id="GO:0000139">
    <property type="term" value="C:Golgi membrane"/>
    <property type="evidence" value="ECO:0007669"/>
    <property type="project" value="UniProtKB-SubCell"/>
</dbReference>
<dbReference type="PANTHER" id="PTHR11214">
    <property type="entry name" value="BETA-1,3-N-ACETYLGLUCOSAMINYLTRANSFERASE"/>
    <property type="match status" value="1"/>
</dbReference>
<evidence type="ECO:0000256" key="10">
    <source>
        <dbReference type="RuleBase" id="RU363063"/>
    </source>
</evidence>
<keyword evidence="7 10" id="KW-1133">Transmembrane helix</keyword>
<accession>A0A0C9SEC2</accession>
<dbReference type="GO" id="GO:0006493">
    <property type="term" value="P:protein O-linked glycosylation"/>
    <property type="evidence" value="ECO:0007669"/>
    <property type="project" value="TreeGrafter"/>
</dbReference>
<keyword evidence="8 10" id="KW-0333">Golgi apparatus</keyword>
<dbReference type="GO" id="GO:0016758">
    <property type="term" value="F:hexosyltransferase activity"/>
    <property type="evidence" value="ECO:0007669"/>
    <property type="project" value="InterPro"/>
</dbReference>
<name>A0A0C9SEC2_AMBAM</name>
<dbReference type="InterPro" id="IPR002659">
    <property type="entry name" value="Glyco_trans_31"/>
</dbReference>
<proteinExistence type="evidence at transcript level"/>
<keyword evidence="9 10" id="KW-0472">Membrane</keyword>
<comment type="similarity">
    <text evidence="2 10">Belongs to the glycosyltransferase 31 family.</text>
</comment>